<keyword evidence="1" id="KW-0732">Signal</keyword>
<dbReference type="EMBL" id="KL142418">
    <property type="protein sequence ID" value="KDR66997.1"/>
    <property type="molecule type" value="Genomic_DNA"/>
</dbReference>
<reference evidence="3" key="1">
    <citation type="journal article" date="2014" name="Proc. Natl. Acad. Sci. U.S.A.">
        <title>Extensive sampling of basidiomycete genomes demonstrates inadequacy of the white-rot/brown-rot paradigm for wood decay fungi.</title>
        <authorList>
            <person name="Riley R."/>
            <person name="Salamov A.A."/>
            <person name="Brown D.W."/>
            <person name="Nagy L.G."/>
            <person name="Floudas D."/>
            <person name="Held B.W."/>
            <person name="Levasseur A."/>
            <person name="Lombard V."/>
            <person name="Morin E."/>
            <person name="Otillar R."/>
            <person name="Lindquist E.A."/>
            <person name="Sun H."/>
            <person name="LaButti K.M."/>
            <person name="Schmutz J."/>
            <person name="Jabbour D."/>
            <person name="Luo H."/>
            <person name="Baker S.E."/>
            <person name="Pisabarro A.G."/>
            <person name="Walton J.D."/>
            <person name="Blanchette R.A."/>
            <person name="Henrissat B."/>
            <person name="Martin F."/>
            <person name="Cullen D."/>
            <person name="Hibbett D.S."/>
            <person name="Grigoriev I.V."/>
        </authorList>
    </citation>
    <scope>NUCLEOTIDE SEQUENCE [LARGE SCALE GENOMIC DNA]</scope>
    <source>
        <strain evidence="3">CBS 339.88</strain>
    </source>
</reference>
<evidence type="ECO:0000313" key="3">
    <source>
        <dbReference type="Proteomes" id="UP000027222"/>
    </source>
</evidence>
<evidence type="ECO:0000256" key="1">
    <source>
        <dbReference type="SAM" id="SignalP"/>
    </source>
</evidence>
<accession>A0A067SAM9</accession>
<dbReference type="OrthoDB" id="10036721at2759"/>
<evidence type="ECO:0008006" key="4">
    <source>
        <dbReference type="Google" id="ProtNLM"/>
    </source>
</evidence>
<sequence length="210" mass="22431">MYILSATIIFIVALCASRIVAQTPVSTAACPDQTILSLKFAEWLWTTEVQSSLQSAPVGSRAFRFTPNLPFPPGQQVTGGIITIAADDEYALFVQGEQIGAGNNVQLAQAFEFTLPAPTNKLTVAVNGTNTGSQAGFIATVQLKLQCGSIETIPTAGSLWKFSLNFPVGWQDPGFDDSAWPRVFDEGPYGIKPWGNITIPPASTPPSRDP</sequence>
<proteinExistence type="predicted"/>
<feature type="chain" id="PRO_5001645664" description="Carbohydrate-binding domain-containing protein" evidence="1">
    <location>
        <begin position="22"/>
        <end position="210"/>
    </location>
</feature>
<organism evidence="2 3">
    <name type="scientific">Galerina marginata (strain CBS 339.88)</name>
    <dbReference type="NCBI Taxonomy" id="685588"/>
    <lineage>
        <taxon>Eukaryota</taxon>
        <taxon>Fungi</taxon>
        <taxon>Dikarya</taxon>
        <taxon>Basidiomycota</taxon>
        <taxon>Agaricomycotina</taxon>
        <taxon>Agaricomycetes</taxon>
        <taxon>Agaricomycetidae</taxon>
        <taxon>Agaricales</taxon>
        <taxon>Agaricineae</taxon>
        <taxon>Strophariaceae</taxon>
        <taxon>Galerina</taxon>
    </lineage>
</organism>
<protein>
    <recommendedName>
        <fullName evidence="4">Carbohydrate-binding domain-containing protein</fullName>
    </recommendedName>
</protein>
<dbReference type="HOGENOM" id="CLU_1310228_0_0_1"/>
<gene>
    <name evidence="2" type="ORF">GALMADRAFT_258663</name>
</gene>
<dbReference type="Gene3D" id="2.60.120.260">
    <property type="entry name" value="Galactose-binding domain-like"/>
    <property type="match status" value="1"/>
</dbReference>
<evidence type="ECO:0000313" key="2">
    <source>
        <dbReference type="EMBL" id="KDR66997.1"/>
    </source>
</evidence>
<keyword evidence="3" id="KW-1185">Reference proteome</keyword>
<name>A0A067SAM9_GALM3</name>
<dbReference type="Proteomes" id="UP000027222">
    <property type="component" value="Unassembled WGS sequence"/>
</dbReference>
<dbReference type="AlphaFoldDB" id="A0A067SAM9"/>
<feature type="signal peptide" evidence="1">
    <location>
        <begin position="1"/>
        <end position="21"/>
    </location>
</feature>